<accession>A0A1D6NKX5</accession>
<feature type="compositionally biased region" description="Acidic residues" evidence="1">
    <location>
        <begin position="758"/>
        <end position="773"/>
    </location>
</feature>
<reference evidence="3" key="1">
    <citation type="submission" date="2015-12" db="EMBL/GenBank/DDBJ databases">
        <title>Update maize B73 reference genome by single molecule sequencing technologies.</title>
        <authorList>
            <consortium name="Maize Genome Sequencing Project"/>
            <person name="Ware D."/>
        </authorList>
    </citation>
    <scope>NUCLEOTIDE SEQUENCE [LARGE SCALE GENOMIC DNA]</scope>
    <source>
        <tissue evidence="3">Seedling</tissue>
    </source>
</reference>
<feature type="domain" description="Helitron helicase-like" evidence="2">
    <location>
        <begin position="265"/>
        <end position="403"/>
    </location>
</feature>
<protein>
    <submittedName>
        <fullName evidence="3">Putative replication protein</fullName>
    </submittedName>
</protein>
<organism evidence="3">
    <name type="scientific">Zea mays</name>
    <name type="common">Maize</name>
    <dbReference type="NCBI Taxonomy" id="4577"/>
    <lineage>
        <taxon>Eukaryota</taxon>
        <taxon>Viridiplantae</taxon>
        <taxon>Streptophyta</taxon>
        <taxon>Embryophyta</taxon>
        <taxon>Tracheophyta</taxon>
        <taxon>Spermatophyta</taxon>
        <taxon>Magnoliopsida</taxon>
        <taxon>Liliopsida</taxon>
        <taxon>Poales</taxon>
        <taxon>Poaceae</taxon>
        <taxon>PACMAD clade</taxon>
        <taxon>Panicoideae</taxon>
        <taxon>Andropogonodae</taxon>
        <taxon>Andropogoneae</taxon>
        <taxon>Tripsacinae</taxon>
        <taxon>Zea</taxon>
    </lineage>
</organism>
<dbReference type="STRING" id="4577.A0A1D6NKX5"/>
<dbReference type="PANTHER" id="PTHR47165">
    <property type="entry name" value="OS03G0429900 PROTEIN"/>
    <property type="match status" value="1"/>
</dbReference>
<dbReference type="EMBL" id="CM007649">
    <property type="protein sequence ID" value="ONM40881.1"/>
    <property type="molecule type" value="Genomic_DNA"/>
</dbReference>
<evidence type="ECO:0000256" key="1">
    <source>
        <dbReference type="SAM" id="MobiDB-lite"/>
    </source>
</evidence>
<dbReference type="PaxDb" id="4577-GRMZM2G385507_P01"/>
<gene>
    <name evidence="3" type="ORF">ZEAMMB73_Zm00001d044322</name>
</gene>
<dbReference type="CDD" id="cd04481">
    <property type="entry name" value="RPA1_DBD_B_like"/>
    <property type="match status" value="1"/>
</dbReference>
<evidence type="ECO:0000259" key="2">
    <source>
        <dbReference type="Pfam" id="PF14214"/>
    </source>
</evidence>
<proteinExistence type="predicted"/>
<dbReference type="InterPro" id="IPR012340">
    <property type="entry name" value="NA-bd_OB-fold"/>
</dbReference>
<feature type="compositionally biased region" description="Polar residues" evidence="1">
    <location>
        <begin position="708"/>
        <end position="718"/>
    </location>
</feature>
<dbReference type="Gene3D" id="2.40.50.140">
    <property type="entry name" value="Nucleic acid-binding proteins"/>
    <property type="match status" value="2"/>
</dbReference>
<evidence type="ECO:0000313" key="3">
    <source>
        <dbReference type="EMBL" id="ONM40881.1"/>
    </source>
</evidence>
<dbReference type="SUPFAM" id="SSF50249">
    <property type="entry name" value="Nucleic acid-binding proteins"/>
    <property type="match status" value="1"/>
</dbReference>
<dbReference type="PANTHER" id="PTHR47165:SF3">
    <property type="entry name" value="RETROTRANSPOSON-LIKE PROTEIN"/>
    <property type="match status" value="1"/>
</dbReference>
<dbReference type="ExpressionAtlas" id="A0A1D6NKX5">
    <property type="expression patterns" value="baseline"/>
</dbReference>
<feature type="compositionally biased region" description="Basic residues" evidence="1">
    <location>
        <begin position="731"/>
        <end position="742"/>
    </location>
</feature>
<name>A0A1D6NKX5_MAIZE</name>
<sequence>MTRRRLRLCDTASAREGMASSTTAPRVVPRLDGSDPDFDERRGHDRICDGVHEGGRVCGVAAGSAGLRRCSQICYVAEGQTRAGRLFCAYSSHGLRPQFAQLYIYDTEHEVQNRLGMFENEADVHDRPDPEVARLLLNMLDEHNKLVAAFRFAKERLHEEGDQKVTLRLLGCNTRHDAQYNLPANGELAAIIVGDCLSSQYKYDVLVHARDGGLKHVSCLHPSYMALQYPLLFPYGDRGYHLGIKYTDVGEGDVACRKYVKMLEFVRHHSHYRLNEPNPFTCYGRLSNQLAVDAYSTIEASRLQFIADHQKELRCESVQGITDAIGKGLTSADSVGGRVIVPASFTGGRRYHVMNYQDAMAICRVYGPPDLFITFTCNPKWKEIVDALRFEPGQQPCDRSDIVMGDILIPSLMVGDCSHSLCVRVSRLWEFLDPQDDSRLLHTNLVLLDEECPRRTRYSNQFICKIAVLHSDRDTGPTVDVVLWGERATTFPAEQIHRDSGSSPHIIIFVGTLVRSYADNVSLSGGSSCKWYINAPVPEVNALRTSAETNHHPVIWDQGKAAAEGTVIAVPEHKKLKDIKYIHPFENKKKEWLVIVKILKIDRSWWYNACKKCLRTTKPHGDTYKCTNSSCDSIGSPTPSSCGSNLFFCLAANSAVGQGSGVTQNRGAAFIREPSLTPESHKVSSIAKGDIQTTPHQGDNLLQGTEIVTSPPNMQTPSGAAYNVLDGSTNKAHKSVTGKRARTSPSKKVAKKLFRDEDTGDDDVAGSGDVDAE</sequence>
<feature type="region of interest" description="Disordered" evidence="1">
    <location>
        <begin position="14"/>
        <end position="39"/>
    </location>
</feature>
<dbReference type="AlphaFoldDB" id="A0A1D6NKX5"/>
<feature type="region of interest" description="Disordered" evidence="1">
    <location>
        <begin position="708"/>
        <end position="773"/>
    </location>
</feature>
<dbReference type="InterPro" id="IPR025476">
    <property type="entry name" value="Helitron_helicase-like"/>
</dbReference>
<dbReference type="InParanoid" id="A0A1D6NKX5"/>
<dbReference type="Pfam" id="PF14214">
    <property type="entry name" value="Helitron_like_N"/>
    <property type="match status" value="1"/>
</dbReference>